<gene>
    <name evidence="1" type="ORF">QOL99_04535</name>
</gene>
<reference evidence="1 2" key="1">
    <citation type="submission" date="2023-05" db="EMBL/GenBank/DDBJ databases">
        <authorList>
            <person name="Gao F."/>
        </authorList>
    </citation>
    <scope>NUCLEOTIDE SEQUENCE [LARGE SCALE GENOMIC DNA]</scope>
    <source>
        <strain evidence="1 2">MIMF12</strain>
    </source>
</reference>
<dbReference type="EMBL" id="JASNGB010000022">
    <property type="protein sequence ID" value="MDL2343416.1"/>
    <property type="molecule type" value="Genomic_DNA"/>
</dbReference>
<evidence type="ECO:0000313" key="2">
    <source>
        <dbReference type="Proteomes" id="UP001302059"/>
    </source>
</evidence>
<organism evidence="1 2">
    <name type="scientific">Deinococcus rhizophilus</name>
    <dbReference type="NCBI Taxonomy" id="3049544"/>
    <lineage>
        <taxon>Bacteria</taxon>
        <taxon>Thermotogati</taxon>
        <taxon>Deinococcota</taxon>
        <taxon>Deinococci</taxon>
        <taxon>Deinococcales</taxon>
        <taxon>Deinococcaceae</taxon>
        <taxon>Deinococcus</taxon>
    </lineage>
</organism>
<name>A0ABT7JED4_9DEIO</name>
<dbReference type="Proteomes" id="UP001302059">
    <property type="component" value="Unassembled WGS sequence"/>
</dbReference>
<evidence type="ECO:0000313" key="1">
    <source>
        <dbReference type="EMBL" id="MDL2343416.1"/>
    </source>
</evidence>
<dbReference type="RefSeq" id="WP_285521811.1">
    <property type="nucleotide sequence ID" value="NZ_JASNGB010000022.1"/>
</dbReference>
<comment type="caution">
    <text evidence="1">The sequence shown here is derived from an EMBL/GenBank/DDBJ whole genome shotgun (WGS) entry which is preliminary data.</text>
</comment>
<accession>A0ABT7JED4</accession>
<sequence length="257" mass="28441">MSILVNPDAFPQAIRAVYDLAKLLPGTPEEFSRLLVPHSHLPEDDRYRDGRDILKSALSEAKALGLIEDRDGTVTAAQTFPNDGAYLHALCRAVLSQEERFCQAAQWFLEQDAYRAPEANSFDDYQTRGLGIIEFIPNGTQFSNFQRWMRYLGLARDIGGAWMPDPTRALNNGWAAVTTTGEFAVADVYARWREALPALPPVTDTVMPGSVSSALKALTRAKRCVLLSHADAEKWTLTLPHGATMNVSHIKVTKVKA</sequence>
<protein>
    <submittedName>
        <fullName evidence="1">Uncharacterized protein</fullName>
    </submittedName>
</protein>
<keyword evidence="2" id="KW-1185">Reference proteome</keyword>
<proteinExistence type="predicted"/>